<evidence type="ECO:0000313" key="1">
    <source>
        <dbReference type="EMBL" id="SCW84595.1"/>
    </source>
</evidence>
<proteinExistence type="predicted"/>
<evidence type="ECO:0000313" key="2">
    <source>
        <dbReference type="Proteomes" id="UP000199542"/>
    </source>
</evidence>
<accession>A0A1G4TV57</accession>
<reference evidence="1 2" key="1">
    <citation type="submission" date="2016-10" db="EMBL/GenBank/DDBJ databases">
        <authorList>
            <person name="de Groot N.N."/>
        </authorList>
    </citation>
    <scope>NUCLEOTIDE SEQUENCE [LARGE SCALE GENOMIC DNA]</scope>
    <source>
        <strain evidence="1 2">CGMCC 1.3401</strain>
    </source>
</reference>
<dbReference type="EMBL" id="FMTM01000013">
    <property type="protein sequence ID" value="SCW84595.1"/>
    <property type="molecule type" value="Genomic_DNA"/>
</dbReference>
<sequence length="43" mass="4472">MVGYSPAPKVPAAIHAGSGEVPPLTTTLALQIPVQGQRFFRAP</sequence>
<gene>
    <name evidence="1" type="ORF">SAMN02927900_05574</name>
</gene>
<protein>
    <submittedName>
        <fullName evidence="1">Uncharacterized protein</fullName>
    </submittedName>
</protein>
<dbReference type="Proteomes" id="UP000199542">
    <property type="component" value="Unassembled WGS sequence"/>
</dbReference>
<organism evidence="1 2">
    <name type="scientific">Rhizobium mongolense subsp. loessense</name>
    <dbReference type="NCBI Taxonomy" id="158890"/>
    <lineage>
        <taxon>Bacteria</taxon>
        <taxon>Pseudomonadati</taxon>
        <taxon>Pseudomonadota</taxon>
        <taxon>Alphaproteobacteria</taxon>
        <taxon>Hyphomicrobiales</taxon>
        <taxon>Rhizobiaceae</taxon>
        <taxon>Rhizobium/Agrobacterium group</taxon>
        <taxon>Rhizobium</taxon>
    </lineage>
</organism>
<name>A0A1G4TV57_9HYPH</name>
<dbReference type="AlphaFoldDB" id="A0A1G4TV57"/>